<dbReference type="Pfam" id="PF13450">
    <property type="entry name" value="NAD_binding_8"/>
    <property type="match status" value="1"/>
</dbReference>
<dbReference type="SUPFAM" id="SSF51905">
    <property type="entry name" value="FAD/NAD(P)-binding domain"/>
    <property type="match status" value="1"/>
</dbReference>
<proteinExistence type="predicted"/>
<dbReference type="EMBL" id="FLQX01000146">
    <property type="protein sequence ID" value="SBT09110.1"/>
    <property type="molecule type" value="Genomic_DNA"/>
</dbReference>
<sequence>MTENETSRTISTVHQEFAPIEIVGAGPAGLAAAITLARGGRKVVLHEAQREVGHRFQRDLQGLENWSGKGDVLEVLRGSGITTDFVMAPCTHGIGFDAWDRRYPLRSSAPICYLVERGPGRGSLDRALLDQALSLGVELRFGSRKDQLPGAGILATGPRSASVIAVGYHFETSLADGFWLVLDDALAPGGYAYLLVMGGRGTVKSCMFKGFAEQRTYVQRTVDRFRRLLGFEMQHARFHGGAGNFFVPTTARRGHHLVAGEQAGFQDAFAGFGMRYAILSGVMAARSMLEHNTDYDDLWRREMKGLIDTAALNRAVYDHLGNHGYRWLLRAQAPISDTTTFLRWLYGPSHLRRLLLPWAQRRLLAVG</sequence>
<dbReference type="PANTHER" id="PTHR42685:SF18">
    <property type="entry name" value="DIGERANYLGERANYLGLYCEROPHOSPHOLIPID REDUCTASE"/>
    <property type="match status" value="1"/>
</dbReference>
<protein>
    <submittedName>
        <fullName evidence="1">FAD-dependent pyridine nucleotide-disulfide oxidoreductase</fullName>
    </submittedName>
</protein>
<accession>A0A1A8XVS0</accession>
<evidence type="ECO:0000313" key="1">
    <source>
        <dbReference type="EMBL" id="SBT09110.1"/>
    </source>
</evidence>
<dbReference type="STRING" id="1860102.ACCAA_670038"/>
<gene>
    <name evidence="1" type="ORF">ACCAA_670038</name>
</gene>
<dbReference type="AlphaFoldDB" id="A0A1A8XVS0"/>
<dbReference type="InterPro" id="IPR036188">
    <property type="entry name" value="FAD/NAD-bd_sf"/>
</dbReference>
<reference evidence="1 2" key="1">
    <citation type="submission" date="2016-06" db="EMBL/GenBank/DDBJ databases">
        <authorList>
            <person name="Kjaerup R.B."/>
            <person name="Dalgaard T.S."/>
            <person name="Juul-Madsen H.R."/>
        </authorList>
    </citation>
    <scope>NUCLEOTIDE SEQUENCE [LARGE SCALE GENOMIC DNA]</scope>
    <source>
        <strain evidence="1">3</strain>
    </source>
</reference>
<dbReference type="PANTHER" id="PTHR42685">
    <property type="entry name" value="GERANYLGERANYL DIPHOSPHATE REDUCTASE"/>
    <property type="match status" value="1"/>
</dbReference>
<keyword evidence="2" id="KW-1185">Reference proteome</keyword>
<dbReference type="Gene3D" id="3.50.50.60">
    <property type="entry name" value="FAD/NAD(P)-binding domain"/>
    <property type="match status" value="2"/>
</dbReference>
<dbReference type="RefSeq" id="WP_245754659.1">
    <property type="nucleotide sequence ID" value="NZ_FLQX01000146.1"/>
</dbReference>
<name>A0A1A8XVS0_9PROT</name>
<dbReference type="InterPro" id="IPR050407">
    <property type="entry name" value="Geranylgeranyl_reductase"/>
</dbReference>
<evidence type="ECO:0000313" key="2">
    <source>
        <dbReference type="Proteomes" id="UP000199169"/>
    </source>
</evidence>
<organism evidence="1 2">
    <name type="scientific">Candidatus Accumulibacter aalborgensis</name>
    <dbReference type="NCBI Taxonomy" id="1860102"/>
    <lineage>
        <taxon>Bacteria</taxon>
        <taxon>Pseudomonadati</taxon>
        <taxon>Pseudomonadota</taxon>
        <taxon>Betaproteobacteria</taxon>
        <taxon>Candidatus Accumulibacter</taxon>
    </lineage>
</organism>
<dbReference type="Proteomes" id="UP000199169">
    <property type="component" value="Unassembled WGS sequence"/>
</dbReference>